<evidence type="ECO:0000313" key="10">
    <source>
        <dbReference type="EMBL" id="TKC46722.1"/>
    </source>
</evidence>
<reference evidence="11" key="1">
    <citation type="journal article" date="2019" name="IScience">
        <title>Narwhal Genome Reveals Long-Term Low Genetic Diversity despite Current Large Abundance Size.</title>
        <authorList>
            <person name="Westbury M.V."/>
            <person name="Petersen B."/>
            <person name="Garde E."/>
            <person name="Heide-Jorgensen M.P."/>
            <person name="Lorenzen E.D."/>
        </authorList>
    </citation>
    <scope>NUCLEOTIDE SEQUENCE [LARGE SCALE GENOMIC DNA]</scope>
</reference>
<evidence type="ECO:0000256" key="2">
    <source>
        <dbReference type="ARBA" id="ARBA00019449"/>
    </source>
</evidence>
<sequence length="322" mass="35415">MGKGDGGTDRALGVLGSSRLSEFNCDFPVVLGPSENPPVCDFPVVLGPSENPPVCLPGGTEKGSTNPTKSFFLHPLDNFHFPFWSSQTSPVLSQTHFRQKWHRFFAVLLCSWTLHGELNTPSSPPTDAGLQDKMAAKQPPPLMKKHSQTDLVSRLKTRKILGVGGEDDDGEVHRSKISQVLGNEMKFAVREPLGLRVWQLVSAVLFSGIAIMALTFPDQLYDAVFDGVQVTSKTPIRLYGGALLSISLIMWNALYTAEKVIIRWTLLTEACYFSVQFLVVTATLAETGLVSLGILLLLASRLLFVAISVYYYYQVGRKPKKV</sequence>
<dbReference type="PANTHER" id="PTHR31584:SF1">
    <property type="entry name" value="TUMOR PROTEIN P53-INDUCIBLE PROTEIN 11"/>
    <property type="match status" value="1"/>
</dbReference>
<evidence type="ECO:0000256" key="8">
    <source>
        <dbReference type="SAM" id="MobiDB-lite"/>
    </source>
</evidence>
<name>A0A4U1FAS4_MONMO</name>
<dbReference type="Pfam" id="PF14936">
    <property type="entry name" value="p53-inducible11"/>
    <property type="match status" value="1"/>
</dbReference>
<gene>
    <name evidence="10" type="ORF">EI555_020785</name>
</gene>
<dbReference type="GO" id="GO:0016020">
    <property type="term" value="C:membrane"/>
    <property type="evidence" value="ECO:0007669"/>
    <property type="project" value="UniProtKB-SubCell"/>
</dbReference>
<evidence type="ECO:0000256" key="7">
    <source>
        <dbReference type="ARBA" id="ARBA00032100"/>
    </source>
</evidence>
<evidence type="ECO:0000256" key="3">
    <source>
        <dbReference type="ARBA" id="ARBA00022553"/>
    </source>
</evidence>
<keyword evidence="6 9" id="KW-0472">Membrane</keyword>
<feature type="transmembrane region" description="Helical" evidence="9">
    <location>
        <begin position="291"/>
        <end position="313"/>
    </location>
</feature>
<keyword evidence="3" id="KW-0597">Phosphoprotein</keyword>
<keyword evidence="4 9" id="KW-0812">Transmembrane</keyword>
<dbReference type="EMBL" id="RWIC01000247">
    <property type="protein sequence ID" value="TKC46722.1"/>
    <property type="molecule type" value="Genomic_DNA"/>
</dbReference>
<evidence type="ECO:0000313" key="11">
    <source>
        <dbReference type="Proteomes" id="UP000308365"/>
    </source>
</evidence>
<evidence type="ECO:0000256" key="4">
    <source>
        <dbReference type="ARBA" id="ARBA00022692"/>
    </source>
</evidence>
<feature type="transmembrane region" description="Helical" evidence="9">
    <location>
        <begin position="195"/>
        <end position="216"/>
    </location>
</feature>
<proteinExistence type="predicted"/>
<comment type="caution">
    <text evidence="10">The sequence shown here is derived from an EMBL/GenBank/DDBJ whole genome shotgun (WGS) entry which is preliminary data.</text>
</comment>
<evidence type="ECO:0000256" key="6">
    <source>
        <dbReference type="ARBA" id="ARBA00023136"/>
    </source>
</evidence>
<feature type="transmembrane region" description="Helical" evidence="9">
    <location>
        <begin position="236"/>
        <end position="254"/>
    </location>
</feature>
<evidence type="ECO:0000256" key="1">
    <source>
        <dbReference type="ARBA" id="ARBA00004141"/>
    </source>
</evidence>
<dbReference type="PANTHER" id="PTHR31584">
    <property type="entry name" value="TUMOR PROTEIN P53-INDUCIBLE PROTEIN 11"/>
    <property type="match status" value="1"/>
</dbReference>
<accession>A0A4U1FAS4</accession>
<feature type="transmembrane region" description="Helical" evidence="9">
    <location>
        <begin position="266"/>
        <end position="285"/>
    </location>
</feature>
<organism evidence="10 11">
    <name type="scientific">Monodon monoceros</name>
    <name type="common">Narwhal</name>
    <name type="synonym">Ceratodon monodon</name>
    <dbReference type="NCBI Taxonomy" id="40151"/>
    <lineage>
        <taxon>Eukaryota</taxon>
        <taxon>Metazoa</taxon>
        <taxon>Chordata</taxon>
        <taxon>Craniata</taxon>
        <taxon>Vertebrata</taxon>
        <taxon>Euteleostomi</taxon>
        <taxon>Mammalia</taxon>
        <taxon>Eutheria</taxon>
        <taxon>Laurasiatheria</taxon>
        <taxon>Artiodactyla</taxon>
        <taxon>Whippomorpha</taxon>
        <taxon>Cetacea</taxon>
        <taxon>Odontoceti</taxon>
        <taxon>Monodontidae</taxon>
        <taxon>Monodon</taxon>
    </lineage>
</organism>
<comment type="subcellular location">
    <subcellularLocation>
        <location evidence="1">Membrane</location>
        <topology evidence="1">Multi-pass membrane protein</topology>
    </subcellularLocation>
</comment>
<evidence type="ECO:0000256" key="9">
    <source>
        <dbReference type="SAM" id="Phobius"/>
    </source>
</evidence>
<dbReference type="Proteomes" id="UP000308365">
    <property type="component" value="Unassembled WGS sequence"/>
</dbReference>
<feature type="region of interest" description="Disordered" evidence="8">
    <location>
        <begin position="122"/>
        <end position="145"/>
    </location>
</feature>
<dbReference type="AlphaFoldDB" id="A0A4U1FAS4"/>
<keyword evidence="5 9" id="KW-1133">Transmembrane helix</keyword>
<evidence type="ECO:0000256" key="5">
    <source>
        <dbReference type="ARBA" id="ARBA00022989"/>
    </source>
</evidence>
<protein>
    <recommendedName>
        <fullName evidence="2">Tumor protein p53-inducible protein 11</fullName>
    </recommendedName>
    <alternativeName>
        <fullName evidence="7">p53-induced gene 11 protein</fullName>
    </alternativeName>
</protein>
<dbReference type="InterPro" id="IPR028266">
    <property type="entry name" value="TP53I11"/>
</dbReference>